<keyword evidence="2" id="KW-1185">Reference proteome</keyword>
<dbReference type="SUPFAM" id="SSF48371">
    <property type="entry name" value="ARM repeat"/>
    <property type="match status" value="1"/>
</dbReference>
<gene>
    <name evidence="1" type="ORF">HMN09_00666600</name>
</gene>
<evidence type="ECO:0000313" key="1">
    <source>
        <dbReference type="EMBL" id="KAF7308188.1"/>
    </source>
</evidence>
<dbReference type="Gene3D" id="1.25.10.10">
    <property type="entry name" value="Leucine-rich Repeat Variant"/>
    <property type="match status" value="1"/>
</dbReference>
<dbReference type="Proteomes" id="UP000613580">
    <property type="component" value="Unassembled WGS sequence"/>
</dbReference>
<dbReference type="EMBL" id="JACAZE010000008">
    <property type="protein sequence ID" value="KAF7308188.1"/>
    <property type="molecule type" value="Genomic_DNA"/>
</dbReference>
<comment type="caution">
    <text evidence="1">The sequence shown here is derived from an EMBL/GenBank/DDBJ whole genome shotgun (WGS) entry which is preliminary data.</text>
</comment>
<protein>
    <submittedName>
        <fullName evidence="1">Uncharacterized protein</fullName>
    </submittedName>
</protein>
<dbReference type="InterPro" id="IPR016024">
    <property type="entry name" value="ARM-type_fold"/>
</dbReference>
<organism evidence="1 2">
    <name type="scientific">Mycena chlorophos</name>
    <name type="common">Agaric fungus</name>
    <name type="synonym">Agaricus chlorophos</name>
    <dbReference type="NCBI Taxonomy" id="658473"/>
    <lineage>
        <taxon>Eukaryota</taxon>
        <taxon>Fungi</taxon>
        <taxon>Dikarya</taxon>
        <taxon>Basidiomycota</taxon>
        <taxon>Agaricomycotina</taxon>
        <taxon>Agaricomycetes</taxon>
        <taxon>Agaricomycetidae</taxon>
        <taxon>Agaricales</taxon>
        <taxon>Marasmiineae</taxon>
        <taxon>Mycenaceae</taxon>
        <taxon>Mycena</taxon>
    </lineage>
</organism>
<evidence type="ECO:0000313" key="2">
    <source>
        <dbReference type="Proteomes" id="UP000613580"/>
    </source>
</evidence>
<dbReference type="OrthoDB" id="341421at2759"/>
<reference evidence="1" key="1">
    <citation type="submission" date="2020-05" db="EMBL/GenBank/DDBJ databases">
        <title>Mycena genomes resolve the evolution of fungal bioluminescence.</title>
        <authorList>
            <person name="Tsai I.J."/>
        </authorList>
    </citation>
    <scope>NUCLEOTIDE SEQUENCE</scope>
    <source>
        <strain evidence="1">110903Hualien_Pintung</strain>
    </source>
</reference>
<proteinExistence type="predicted"/>
<dbReference type="InterPro" id="IPR011989">
    <property type="entry name" value="ARM-like"/>
</dbReference>
<dbReference type="AlphaFoldDB" id="A0A8H6SY84"/>
<name>A0A8H6SY84_MYCCL</name>
<accession>A0A8H6SY84</accession>
<sequence>MKEEYEQTPDPRIKGAIVDIYTQLCGDAVLRNRLFQLGFLGQLLSLLEDPHGRNLALDSLVALTHHGGIEVRAEVAKATCEPLLRLLRDLPDDPHVPQLAIRVLAHTIAGAVSNEAKQQDPKLASTLPLASVAQAFVDALRRPNATGEMVTHVTTCLVELSEDIQLTKSMVELLVAGLRYNRWFDRTRCLSGLLIHVIPQAAFDLRTMDPTKVVQCIAGIAHAPACVRETMHAWGLQRTGSYRMVASNREFAAALGAGYASGGGMYEAGKKIAELIVGTENAFFDGFFPVKNPANAQMMLPGGGSSPSSSVQFWSDTLPICARAIREKQIASETHLADILELKFLLMRQRYPDAVDLAQRALRRNPDFAYPYYIMMLALDDEPALRAAKRGIQFLASRVGAFVRFGLSKG</sequence>